<dbReference type="CDD" id="cd00038">
    <property type="entry name" value="CAP_ED"/>
    <property type="match status" value="1"/>
</dbReference>
<feature type="domain" description="Cyclic nucleotide-binding" evidence="2">
    <location>
        <begin position="369"/>
        <end position="460"/>
    </location>
</feature>
<dbReference type="SUPFAM" id="SSF51206">
    <property type="entry name" value="cAMP-binding domain-like"/>
    <property type="match status" value="2"/>
</dbReference>
<dbReference type="HOGENOM" id="CLU_351357_0_0_1"/>
<protein>
    <recommendedName>
        <fullName evidence="2">Cyclic nucleotide-binding domain-containing protein</fullName>
    </recommendedName>
</protein>
<dbReference type="RefSeq" id="XP_009049207.1">
    <property type="nucleotide sequence ID" value="XM_009050959.1"/>
</dbReference>
<evidence type="ECO:0000256" key="1">
    <source>
        <dbReference type="SAM" id="MobiDB-lite"/>
    </source>
</evidence>
<reference evidence="3 4" key="1">
    <citation type="journal article" date="2013" name="Nature">
        <title>Insights into bilaterian evolution from three spiralian genomes.</title>
        <authorList>
            <person name="Simakov O."/>
            <person name="Marletaz F."/>
            <person name="Cho S.J."/>
            <person name="Edsinger-Gonzales E."/>
            <person name="Havlak P."/>
            <person name="Hellsten U."/>
            <person name="Kuo D.H."/>
            <person name="Larsson T."/>
            <person name="Lv J."/>
            <person name="Arendt D."/>
            <person name="Savage R."/>
            <person name="Osoegawa K."/>
            <person name="de Jong P."/>
            <person name="Grimwood J."/>
            <person name="Chapman J.A."/>
            <person name="Shapiro H."/>
            <person name="Aerts A."/>
            <person name="Otillar R.P."/>
            <person name="Terry A.Y."/>
            <person name="Boore J.L."/>
            <person name="Grigoriev I.V."/>
            <person name="Lindberg D.R."/>
            <person name="Seaver E.C."/>
            <person name="Weisblat D.A."/>
            <person name="Putnam N.H."/>
            <person name="Rokhsar D.S."/>
        </authorList>
    </citation>
    <scope>NUCLEOTIDE SEQUENCE [LARGE SCALE GENOMIC DNA]</scope>
</reference>
<proteinExistence type="predicted"/>
<dbReference type="PANTHER" id="PTHR23011:SF28">
    <property type="entry name" value="CYCLIC NUCLEOTIDE-BINDING DOMAIN CONTAINING PROTEIN"/>
    <property type="match status" value="1"/>
</dbReference>
<name>V4AY95_LOTGI</name>
<evidence type="ECO:0000259" key="2">
    <source>
        <dbReference type="PROSITE" id="PS50042"/>
    </source>
</evidence>
<dbReference type="AlphaFoldDB" id="V4AY95"/>
<dbReference type="SMART" id="SM00100">
    <property type="entry name" value="cNMP"/>
    <property type="match status" value="1"/>
</dbReference>
<feature type="region of interest" description="Disordered" evidence="1">
    <location>
        <begin position="654"/>
        <end position="683"/>
    </location>
</feature>
<dbReference type="InterPro" id="IPR000595">
    <property type="entry name" value="cNMP-bd_dom"/>
</dbReference>
<evidence type="ECO:0000313" key="3">
    <source>
        <dbReference type="EMBL" id="ESP00016.1"/>
    </source>
</evidence>
<dbReference type="GeneID" id="20248426"/>
<dbReference type="EMBL" id="KB200869">
    <property type="protein sequence ID" value="ESP00016.1"/>
    <property type="molecule type" value="Genomic_DNA"/>
</dbReference>
<dbReference type="Gene3D" id="2.60.120.10">
    <property type="entry name" value="Jelly Rolls"/>
    <property type="match status" value="2"/>
</dbReference>
<accession>V4AY95</accession>
<gene>
    <name evidence="3" type="ORF">LOTGIDRAFT_230973</name>
</gene>
<feature type="region of interest" description="Disordered" evidence="1">
    <location>
        <begin position="94"/>
        <end position="120"/>
    </location>
</feature>
<dbReference type="CTD" id="20248426"/>
<dbReference type="OMA" id="VIVANSC"/>
<dbReference type="PANTHER" id="PTHR23011">
    <property type="entry name" value="CYCLIC NUCLEOTIDE-BINDING DOMAIN CONTAINING PROTEIN"/>
    <property type="match status" value="1"/>
</dbReference>
<sequence length="801" mass="91578">MANGKEKRANGLELLRLSAGKIIQSIAMEKEKDLNLNNKSDKLFHLTAHLMRERNSVFLPKFGIFANLEERLRPARDETGRDLQPVDLKVLRRKRSRDNVAQRRDSVGSRSRKMSGDTSGDEGIVDIFREVDGNKRSLRSRAAKIVHAALWTNNRRDSSTSLHSEQSKPSLKRRPSVSQIPENMNSIDKIAFLRKNVHFIEKKFKAIAQKQRHVSGNGDDNVPNNGMDLMPDIAEYRPSRFEEPGSATKLFKKYASIIIIIHQWFQLLLNNNKCNWEKELKTFVDLAVNIEENSTPELMKKSGLSFDKSYFKTNKEISLSAEVRKTLTTRPSARNPDMLKQVLLGLQSLHSLGEYPVKTQENICQVAWYQKVPSKKAIIRQGHISENFYFVLSGTAFVKKIVEDPGNGDPVSTTVAKLVKGQSFGEVGLIFNSKRTATVETATEMEMLVIEKSDFYQIFMNMDNPEGEPSHISFLRQQPLMKYWPIDILREEPSACFLHYFKRGALVSENGKTSDWIYFIKSGTCEVIKSLRAVKPQVKKDKKADIMLPEFLAGRSMPMIDSGVRRSRRSTVDSEVFDAMENYYSDVHNQVVSVKTLHLPNINNNKQVQIMITSPRDQNEKEEENMAVFHLPVAKPTRLSGSAGVSRSKFDSKYSRVSESHSQIPRPSSLKKTIRPKSTPAVLKSERSEEENIFVKVELLQAKDVFGANTLKFVDHEESNIPSVSLVSKGAEIVMLSKRMFLKYADEQVRNHVQTKIRYYPMDATLQENLQTKVNWEQYRQTVLQDTLHNHRKLRFMSGYV</sequence>
<feature type="region of interest" description="Disordered" evidence="1">
    <location>
        <begin position="156"/>
        <end position="180"/>
    </location>
</feature>
<feature type="compositionally biased region" description="Polar residues" evidence="1">
    <location>
        <begin position="159"/>
        <end position="169"/>
    </location>
</feature>
<dbReference type="PROSITE" id="PS00889">
    <property type="entry name" value="CNMP_BINDING_2"/>
    <property type="match status" value="1"/>
</dbReference>
<organism evidence="3 4">
    <name type="scientific">Lottia gigantea</name>
    <name type="common">Giant owl limpet</name>
    <dbReference type="NCBI Taxonomy" id="225164"/>
    <lineage>
        <taxon>Eukaryota</taxon>
        <taxon>Metazoa</taxon>
        <taxon>Spiralia</taxon>
        <taxon>Lophotrochozoa</taxon>
        <taxon>Mollusca</taxon>
        <taxon>Gastropoda</taxon>
        <taxon>Patellogastropoda</taxon>
        <taxon>Lottioidea</taxon>
        <taxon>Lottiidae</taxon>
        <taxon>Lottia</taxon>
    </lineage>
</organism>
<dbReference type="InterPro" id="IPR018490">
    <property type="entry name" value="cNMP-bd_dom_sf"/>
</dbReference>
<dbReference type="KEGG" id="lgi:LOTGIDRAFT_230973"/>
<dbReference type="InterPro" id="IPR018488">
    <property type="entry name" value="cNMP-bd_CS"/>
</dbReference>
<dbReference type="InterPro" id="IPR014710">
    <property type="entry name" value="RmlC-like_jellyroll"/>
</dbReference>
<evidence type="ECO:0000313" key="4">
    <source>
        <dbReference type="Proteomes" id="UP000030746"/>
    </source>
</evidence>
<feature type="compositionally biased region" description="Basic and acidic residues" evidence="1">
    <location>
        <begin position="97"/>
        <end position="107"/>
    </location>
</feature>
<dbReference type="PROSITE" id="PS50042">
    <property type="entry name" value="CNMP_BINDING_3"/>
    <property type="match status" value="1"/>
</dbReference>
<dbReference type="Proteomes" id="UP000030746">
    <property type="component" value="Unassembled WGS sequence"/>
</dbReference>
<dbReference type="OrthoDB" id="166212at2759"/>
<keyword evidence="4" id="KW-1185">Reference proteome</keyword>
<dbReference type="STRING" id="225164.V4AY95"/>
<dbReference type="Pfam" id="PF00027">
    <property type="entry name" value="cNMP_binding"/>
    <property type="match status" value="1"/>
</dbReference>